<reference evidence="1 2" key="1">
    <citation type="submission" date="2018-10" db="EMBL/GenBank/DDBJ databases">
        <title>Genome assembly for a Yunnan-Guizhou Plateau 3E fish, Anabarilius grahami (Regan), and its evolutionary and genetic applications.</title>
        <authorList>
            <person name="Jiang W."/>
        </authorList>
    </citation>
    <scope>NUCLEOTIDE SEQUENCE [LARGE SCALE GENOMIC DNA]</scope>
    <source>
        <strain evidence="1">AG-KIZ</strain>
        <tissue evidence="1">Muscle</tissue>
    </source>
</reference>
<comment type="caution">
    <text evidence="1">The sequence shown here is derived from an EMBL/GenBank/DDBJ whole genome shotgun (WGS) entry which is preliminary data.</text>
</comment>
<evidence type="ECO:0000313" key="1">
    <source>
        <dbReference type="EMBL" id="ROL40629.1"/>
    </source>
</evidence>
<keyword evidence="2" id="KW-1185">Reference proteome</keyword>
<dbReference type="EMBL" id="RJVU01053127">
    <property type="protein sequence ID" value="ROL40629.1"/>
    <property type="molecule type" value="Genomic_DNA"/>
</dbReference>
<evidence type="ECO:0000313" key="2">
    <source>
        <dbReference type="Proteomes" id="UP000281406"/>
    </source>
</evidence>
<proteinExistence type="predicted"/>
<gene>
    <name evidence="1" type="ORF">DPX16_9623</name>
</gene>
<accession>A0A3N0Y3C3</accession>
<protein>
    <submittedName>
        <fullName evidence="1">Uncharacterized protein</fullName>
    </submittedName>
</protein>
<dbReference type="Proteomes" id="UP000281406">
    <property type="component" value="Unassembled WGS sequence"/>
</dbReference>
<organism evidence="1 2">
    <name type="scientific">Anabarilius grahami</name>
    <name type="common">Kanglang fish</name>
    <name type="synonym">Barilius grahami</name>
    <dbReference type="NCBI Taxonomy" id="495550"/>
    <lineage>
        <taxon>Eukaryota</taxon>
        <taxon>Metazoa</taxon>
        <taxon>Chordata</taxon>
        <taxon>Craniata</taxon>
        <taxon>Vertebrata</taxon>
        <taxon>Euteleostomi</taxon>
        <taxon>Actinopterygii</taxon>
        <taxon>Neopterygii</taxon>
        <taxon>Teleostei</taxon>
        <taxon>Ostariophysi</taxon>
        <taxon>Cypriniformes</taxon>
        <taxon>Xenocyprididae</taxon>
        <taxon>Xenocypridinae</taxon>
        <taxon>Xenocypridinae incertae sedis</taxon>
        <taxon>Anabarilius</taxon>
    </lineage>
</organism>
<sequence>MNLDGCLFDKQQVNDSDADDGIVDGWMIVDGVNTGWSSEKNTEGKTQENDLCLRSRAQLESLCSLKSSSSTSERARGGLYIGERGDSPVTVLKVPEFDHTVSFSLDLLFPHVHRAAR</sequence>
<name>A0A3N0Y3C3_ANAGA</name>
<dbReference type="AlphaFoldDB" id="A0A3N0Y3C3"/>